<dbReference type="SUPFAM" id="SSF53335">
    <property type="entry name" value="S-adenosyl-L-methionine-dependent methyltransferases"/>
    <property type="match status" value="1"/>
</dbReference>
<dbReference type="GO" id="GO:0008757">
    <property type="term" value="F:S-adenosylmethionine-dependent methyltransferase activity"/>
    <property type="evidence" value="ECO:0007669"/>
    <property type="project" value="InterPro"/>
</dbReference>
<proteinExistence type="predicted"/>
<dbReference type="Gene3D" id="3.40.50.150">
    <property type="entry name" value="Vaccinia Virus protein VP39"/>
    <property type="match status" value="1"/>
</dbReference>
<sequence length="264" mass="30353">MAQLFIKQAKQYSVGRPSYPQELFNFIASKTPSHDLAWDVGTGSGQAAQVLANIYKNVIATDTSPKQLEFAPKLPNIKYQCTSPNISMSDLQHDIGSQSSFDLVTIAQAMHWFDLPTFYQQVKWILKKPNGVIAAWCYTVPEVNTHVDSLFQKFYTINAGPYWESPRELVDKKYETIDFLFEPVDELEHNGPFRFDSEKVMDMEDYFTYLRSWSAYQTAKEKGVELLTDNVIQDFKRVWNEDGKIEKIVTFPIYLRIGKVGSSN</sequence>
<dbReference type="GO" id="GO:0009820">
    <property type="term" value="P:alkaloid metabolic process"/>
    <property type="evidence" value="ECO:0007669"/>
    <property type="project" value="UniProtKB-KW"/>
</dbReference>
<protein>
    <recommendedName>
        <fullName evidence="1">Methyltransferase type 11 domain-containing protein</fullName>
    </recommendedName>
</protein>
<dbReference type="Proteomes" id="UP000826271">
    <property type="component" value="Unassembled WGS sequence"/>
</dbReference>
<reference evidence="2" key="1">
    <citation type="submission" date="2019-10" db="EMBL/GenBank/DDBJ databases">
        <authorList>
            <person name="Zhang R."/>
            <person name="Pan Y."/>
            <person name="Wang J."/>
            <person name="Ma R."/>
            <person name="Yu S."/>
        </authorList>
    </citation>
    <scope>NUCLEOTIDE SEQUENCE</scope>
    <source>
        <strain evidence="2">LA-IB0</strain>
        <tissue evidence="2">Leaf</tissue>
    </source>
</reference>
<keyword evidence="3" id="KW-1185">Reference proteome</keyword>
<comment type="caution">
    <text evidence="2">The sequence shown here is derived from an EMBL/GenBank/DDBJ whole genome shotgun (WGS) entry which is preliminary data.</text>
</comment>
<name>A0AAV6WHE7_9LAMI</name>
<gene>
    <name evidence="2" type="ORF">BUALT_Bualt16G0114700</name>
</gene>
<dbReference type="AlphaFoldDB" id="A0AAV6WHE7"/>
<dbReference type="Pfam" id="PF08241">
    <property type="entry name" value="Methyltransf_11"/>
    <property type="match status" value="1"/>
</dbReference>
<dbReference type="CDD" id="cd02440">
    <property type="entry name" value="AdoMet_MTases"/>
    <property type="match status" value="1"/>
</dbReference>
<evidence type="ECO:0000259" key="1">
    <source>
        <dbReference type="Pfam" id="PF08241"/>
    </source>
</evidence>
<accession>A0AAV6WHE7</accession>
<dbReference type="PANTHER" id="PTHR45180:SF1">
    <property type="entry name" value="OS01G0307686 PROTEIN"/>
    <property type="match status" value="1"/>
</dbReference>
<dbReference type="InterPro" id="IPR013216">
    <property type="entry name" value="Methyltransf_11"/>
</dbReference>
<dbReference type="InterPro" id="IPR029063">
    <property type="entry name" value="SAM-dependent_MTases_sf"/>
</dbReference>
<feature type="domain" description="Methyltransferase type 11" evidence="1">
    <location>
        <begin position="39"/>
        <end position="133"/>
    </location>
</feature>
<evidence type="ECO:0000313" key="2">
    <source>
        <dbReference type="EMBL" id="KAG8367842.1"/>
    </source>
</evidence>
<dbReference type="PANTHER" id="PTHR45180">
    <property type="entry name" value="OS01G0307686 PROTEIN"/>
    <property type="match status" value="1"/>
</dbReference>
<evidence type="ECO:0000313" key="3">
    <source>
        <dbReference type="Proteomes" id="UP000826271"/>
    </source>
</evidence>
<dbReference type="EMBL" id="WHWC01000016">
    <property type="protein sequence ID" value="KAG8367842.1"/>
    <property type="molecule type" value="Genomic_DNA"/>
</dbReference>
<organism evidence="2 3">
    <name type="scientific">Buddleja alternifolia</name>
    <dbReference type="NCBI Taxonomy" id="168488"/>
    <lineage>
        <taxon>Eukaryota</taxon>
        <taxon>Viridiplantae</taxon>
        <taxon>Streptophyta</taxon>
        <taxon>Embryophyta</taxon>
        <taxon>Tracheophyta</taxon>
        <taxon>Spermatophyta</taxon>
        <taxon>Magnoliopsida</taxon>
        <taxon>eudicotyledons</taxon>
        <taxon>Gunneridae</taxon>
        <taxon>Pentapetalae</taxon>
        <taxon>asterids</taxon>
        <taxon>lamiids</taxon>
        <taxon>Lamiales</taxon>
        <taxon>Scrophulariaceae</taxon>
        <taxon>Buddlejeae</taxon>
        <taxon>Buddleja</taxon>
    </lineage>
</organism>